<proteinExistence type="inferred from homology"/>
<dbReference type="GO" id="GO:0008194">
    <property type="term" value="F:UDP-glycosyltransferase activity"/>
    <property type="evidence" value="ECO:0007669"/>
    <property type="project" value="InterPro"/>
</dbReference>
<dbReference type="SUPFAM" id="SSF53756">
    <property type="entry name" value="UDP-Glycosyltransferase/glycogen phosphorylase"/>
    <property type="match status" value="1"/>
</dbReference>
<name>A0A8B7YK12_ACAPL</name>
<comment type="similarity">
    <text evidence="1">Belongs to the UDP-glycosyltransferase family.</text>
</comment>
<protein>
    <submittedName>
        <fullName evidence="6">UDP-glucuronosyltransferase 2B33-like</fullName>
    </submittedName>
</protein>
<feature type="signal peptide" evidence="4">
    <location>
        <begin position="1"/>
        <end position="22"/>
    </location>
</feature>
<evidence type="ECO:0000313" key="6">
    <source>
        <dbReference type="RefSeq" id="XP_022092957.1"/>
    </source>
</evidence>
<dbReference type="KEGG" id="aplc:110980512"/>
<dbReference type="InterPro" id="IPR002213">
    <property type="entry name" value="UDP_glucos_trans"/>
</dbReference>
<gene>
    <name evidence="6" type="primary">LOC110980512</name>
</gene>
<accession>A0A8B7YK12</accession>
<organism evidence="5 6">
    <name type="scientific">Acanthaster planci</name>
    <name type="common">Crown-of-thorns starfish</name>
    <dbReference type="NCBI Taxonomy" id="133434"/>
    <lineage>
        <taxon>Eukaryota</taxon>
        <taxon>Metazoa</taxon>
        <taxon>Echinodermata</taxon>
        <taxon>Eleutherozoa</taxon>
        <taxon>Asterozoa</taxon>
        <taxon>Asteroidea</taxon>
        <taxon>Valvatacea</taxon>
        <taxon>Valvatida</taxon>
        <taxon>Acanthasteridae</taxon>
        <taxon>Acanthaster</taxon>
    </lineage>
</organism>
<dbReference type="GeneID" id="110980512"/>
<evidence type="ECO:0000256" key="1">
    <source>
        <dbReference type="ARBA" id="ARBA00009995"/>
    </source>
</evidence>
<reference evidence="6" key="1">
    <citation type="submission" date="2025-08" db="UniProtKB">
        <authorList>
            <consortium name="RefSeq"/>
        </authorList>
    </citation>
    <scope>IDENTIFICATION</scope>
</reference>
<dbReference type="Gene3D" id="3.40.50.2000">
    <property type="entry name" value="Glycogen Phosphorylase B"/>
    <property type="match status" value="1"/>
</dbReference>
<sequence length="201" mass="22459">MSSNLSLLLLITFCFVVPSIRGICGQEELASKRYKFLYFLSTVGGSHYLALSMSGKELVKQGHKVVSLVSSSNTQQLQTADTDLFSVVVFNSSYTQEKRAAVMESLGKTFVSGAMRGFWGKLVYGIKSKFRGEQSAGSMWLRECDDLLGDSATMRRLRKEQFDMMVAEGYQFCSLLLAQALNIPFVYKSMLHVVPSDHGMW</sequence>
<keyword evidence="3" id="KW-0808">Transferase</keyword>
<dbReference type="PANTHER" id="PTHR48043:SF145">
    <property type="entry name" value="FI06409P-RELATED"/>
    <property type="match status" value="1"/>
</dbReference>
<dbReference type="InterPro" id="IPR050271">
    <property type="entry name" value="UDP-glycosyltransferase"/>
</dbReference>
<feature type="chain" id="PRO_5034131808" evidence="4">
    <location>
        <begin position="23"/>
        <end position="201"/>
    </location>
</feature>
<evidence type="ECO:0000256" key="2">
    <source>
        <dbReference type="ARBA" id="ARBA00022676"/>
    </source>
</evidence>
<dbReference type="OrthoDB" id="5835829at2759"/>
<dbReference type="RefSeq" id="XP_022092957.1">
    <property type="nucleotide sequence ID" value="XM_022237265.1"/>
</dbReference>
<evidence type="ECO:0000256" key="4">
    <source>
        <dbReference type="SAM" id="SignalP"/>
    </source>
</evidence>
<keyword evidence="4" id="KW-0732">Signal</keyword>
<evidence type="ECO:0000256" key="3">
    <source>
        <dbReference type="ARBA" id="ARBA00022679"/>
    </source>
</evidence>
<evidence type="ECO:0000313" key="5">
    <source>
        <dbReference type="Proteomes" id="UP000694845"/>
    </source>
</evidence>
<dbReference type="OMA" id="ATTFWEI"/>
<dbReference type="AlphaFoldDB" id="A0A8B7YK12"/>
<keyword evidence="2" id="KW-0328">Glycosyltransferase</keyword>
<keyword evidence="5" id="KW-1185">Reference proteome</keyword>
<dbReference type="Pfam" id="PF00201">
    <property type="entry name" value="UDPGT"/>
    <property type="match status" value="1"/>
</dbReference>
<dbReference type="PANTHER" id="PTHR48043">
    <property type="entry name" value="EG:EG0003.4 PROTEIN-RELATED"/>
    <property type="match status" value="1"/>
</dbReference>
<dbReference type="Proteomes" id="UP000694845">
    <property type="component" value="Unplaced"/>
</dbReference>